<reference evidence="1 2" key="1">
    <citation type="submission" date="2018-01" db="EMBL/GenBank/DDBJ databases">
        <title>Complete genome sequence of Salinigranum rubrum GX10T, an extremely halophilic archaeon isolated from a marine solar saltern.</title>
        <authorList>
            <person name="Han S."/>
        </authorList>
    </citation>
    <scope>NUCLEOTIDE SEQUENCE [LARGE SCALE GENOMIC DNA]</scope>
    <source>
        <strain evidence="1 2">GX10</strain>
        <plasmid evidence="2">Plasmid unnamed4</plasmid>
    </source>
</reference>
<accession>A0A2I8VRX1</accession>
<dbReference type="Gene3D" id="3.40.190.10">
    <property type="entry name" value="Periplasmic binding protein-like II"/>
    <property type="match status" value="1"/>
</dbReference>
<dbReference type="CDD" id="cd07012">
    <property type="entry name" value="PBP2_Bug_TTT"/>
    <property type="match status" value="1"/>
</dbReference>
<evidence type="ECO:0000313" key="1">
    <source>
        <dbReference type="EMBL" id="AUV84657.1"/>
    </source>
</evidence>
<dbReference type="AlphaFoldDB" id="A0A2I8VRX1"/>
<sequence length="328" mass="35354">MVERLTRRQLVQVAAASGIVGLAGCTEQSLSGGGEYPSQEIRTVVPWSAGGGTDQTVRQLVNVVEDNSDHQFVVENVTGASGTVGQSEVLNAEPDGYTIGLISSTLCILPHIGLADFAPTDFTPIFQYNSDPRTLIVHEDTPYGSLEEFQQYASENPSEVTIGPGGLGNIDHLAAAGLGDVMNVELNIVPYAEGAANAIQATLNGEVHGTTVGAGDAISQIEDGPLEVLGVMGNERLDILPDTPTFPEAGYEWEVAVWRIFVAPPDMSQERAQTLYDILNTGWETDEYQSWMSERGYGLVNRGPDELPEYIESQFNSFEEPAQLMETE</sequence>
<evidence type="ECO:0000313" key="2">
    <source>
        <dbReference type="Proteomes" id="UP000236584"/>
    </source>
</evidence>
<organism evidence="1 2">
    <name type="scientific">Salinigranum rubrum</name>
    <dbReference type="NCBI Taxonomy" id="755307"/>
    <lineage>
        <taxon>Archaea</taxon>
        <taxon>Methanobacteriati</taxon>
        <taxon>Methanobacteriota</taxon>
        <taxon>Stenosarchaea group</taxon>
        <taxon>Halobacteria</taxon>
        <taxon>Halobacteriales</taxon>
        <taxon>Haloferacaceae</taxon>
        <taxon>Salinigranum</taxon>
    </lineage>
</organism>
<dbReference type="InterPro" id="IPR042100">
    <property type="entry name" value="Bug_dom1"/>
</dbReference>
<dbReference type="KEGG" id="srub:C2R22_24320"/>
<dbReference type="Pfam" id="PF03401">
    <property type="entry name" value="TctC"/>
    <property type="match status" value="1"/>
</dbReference>
<name>A0A2I8VRX1_9EURY</name>
<dbReference type="EMBL" id="CP026313">
    <property type="protein sequence ID" value="AUV84657.1"/>
    <property type="molecule type" value="Genomic_DNA"/>
</dbReference>
<protein>
    <submittedName>
        <fullName evidence="1">Tripartite tricarboxylate transporter substrate binding protein</fullName>
    </submittedName>
</protein>
<keyword evidence="1" id="KW-0614">Plasmid</keyword>
<dbReference type="PANTHER" id="PTHR42928">
    <property type="entry name" value="TRICARBOXYLATE-BINDING PROTEIN"/>
    <property type="match status" value="1"/>
</dbReference>
<dbReference type="Proteomes" id="UP000236584">
    <property type="component" value="Plasmid unnamed4"/>
</dbReference>
<dbReference type="Gene3D" id="3.40.190.150">
    <property type="entry name" value="Bordetella uptake gene, domain 1"/>
    <property type="match status" value="1"/>
</dbReference>
<dbReference type="PROSITE" id="PS51257">
    <property type="entry name" value="PROKAR_LIPOPROTEIN"/>
    <property type="match status" value="1"/>
</dbReference>
<dbReference type="PANTHER" id="PTHR42928:SF5">
    <property type="entry name" value="BLR1237 PROTEIN"/>
    <property type="match status" value="1"/>
</dbReference>
<dbReference type="PIRSF" id="PIRSF017082">
    <property type="entry name" value="YflP"/>
    <property type="match status" value="1"/>
</dbReference>
<proteinExistence type="predicted"/>
<gene>
    <name evidence="1" type="ORF">C2R22_24320</name>
</gene>
<keyword evidence="2" id="KW-1185">Reference proteome</keyword>
<geneLocation type="plasmid" evidence="1">
    <name>unnamed4</name>
</geneLocation>
<dbReference type="InterPro" id="IPR005064">
    <property type="entry name" value="BUG"/>
</dbReference>